<dbReference type="STRING" id="518637.EUBIFOR_02446"/>
<dbReference type="HOGENOM" id="CLU_3290762_0_0_9"/>
<gene>
    <name evidence="1" type="ORF">EUBIFOR_02446</name>
</gene>
<name>B7CE11_9FIRM</name>
<dbReference type="AlphaFoldDB" id="B7CE11"/>
<protein>
    <submittedName>
        <fullName evidence="1">Uncharacterized protein</fullName>
    </submittedName>
</protein>
<keyword evidence="2" id="KW-1185">Reference proteome</keyword>
<comment type="caution">
    <text evidence="1">The sequence shown here is derived from an EMBL/GenBank/DDBJ whole genome shotgun (WGS) entry which is preliminary data.</text>
</comment>
<proteinExistence type="predicted"/>
<dbReference type="Proteomes" id="UP000004315">
    <property type="component" value="Unassembled WGS sequence"/>
</dbReference>
<evidence type="ECO:0000313" key="2">
    <source>
        <dbReference type="Proteomes" id="UP000004315"/>
    </source>
</evidence>
<reference evidence="1 2" key="1">
    <citation type="submission" date="2008-10" db="EMBL/GenBank/DDBJ databases">
        <authorList>
            <person name="Fulton L."/>
            <person name="Clifton S."/>
            <person name="Fulton B."/>
            <person name="Xu J."/>
            <person name="Minx P."/>
            <person name="Pepin K.H."/>
            <person name="Johnson M."/>
            <person name="Bhonagiri V."/>
            <person name="Nash W.E."/>
            <person name="Mardis E.R."/>
            <person name="Wilson R.K."/>
        </authorList>
    </citation>
    <scope>NUCLEOTIDE SEQUENCE [LARGE SCALE GENOMIC DNA]</scope>
    <source>
        <strain evidence="1 2">DSM 3989</strain>
    </source>
</reference>
<sequence length="40" mass="4783">MVTETSNPRREPLSIYEMTLFFIIRFLNDHLEKNLPFGIV</sequence>
<dbReference type="EMBL" id="ABYT01000132">
    <property type="protein sequence ID" value="EEC88970.1"/>
    <property type="molecule type" value="Genomic_DNA"/>
</dbReference>
<evidence type="ECO:0000313" key="1">
    <source>
        <dbReference type="EMBL" id="EEC88970.1"/>
    </source>
</evidence>
<reference evidence="1 2" key="2">
    <citation type="submission" date="2008-11" db="EMBL/GenBank/DDBJ databases">
        <title>Draft genome sequence of Eubacterium biforme (DSM 3989).</title>
        <authorList>
            <person name="Sudarsanam P."/>
            <person name="Ley R."/>
            <person name="Guruge J."/>
            <person name="Turnbaugh P.J."/>
            <person name="Mahowald M."/>
            <person name="Liep D."/>
            <person name="Gordon J."/>
        </authorList>
    </citation>
    <scope>NUCLEOTIDE SEQUENCE [LARGE SCALE GENOMIC DNA]</scope>
    <source>
        <strain evidence="1 2">DSM 3989</strain>
    </source>
</reference>
<accession>B7CE11</accession>
<organism evidence="1 2">
    <name type="scientific">Holdemanella biformis DSM 3989</name>
    <dbReference type="NCBI Taxonomy" id="518637"/>
    <lineage>
        <taxon>Bacteria</taxon>
        <taxon>Bacillati</taxon>
        <taxon>Bacillota</taxon>
        <taxon>Erysipelotrichia</taxon>
        <taxon>Erysipelotrichales</taxon>
        <taxon>Erysipelotrichaceae</taxon>
        <taxon>Holdemanella</taxon>
    </lineage>
</organism>